<comment type="caution">
    <text evidence="3">The sequence shown here is derived from an EMBL/GenBank/DDBJ whole genome shotgun (WGS) entry which is preliminary data.</text>
</comment>
<feature type="region of interest" description="Disordered" evidence="1">
    <location>
        <begin position="217"/>
        <end position="309"/>
    </location>
</feature>
<dbReference type="Gene3D" id="1.20.1280.50">
    <property type="match status" value="1"/>
</dbReference>
<dbReference type="EMBL" id="JACEFO010002197">
    <property type="protein sequence ID" value="KAF8674330.1"/>
    <property type="molecule type" value="Genomic_DNA"/>
</dbReference>
<dbReference type="SMART" id="SM00256">
    <property type="entry name" value="FBOX"/>
    <property type="match status" value="1"/>
</dbReference>
<feature type="domain" description="F-box" evidence="2">
    <location>
        <begin position="309"/>
        <end position="347"/>
    </location>
</feature>
<dbReference type="PROSITE" id="PS50181">
    <property type="entry name" value="FBOX"/>
    <property type="match status" value="1"/>
</dbReference>
<evidence type="ECO:0000313" key="3">
    <source>
        <dbReference type="EMBL" id="KAF8674330.1"/>
    </source>
</evidence>
<feature type="compositionally biased region" description="Low complexity" evidence="1">
    <location>
        <begin position="246"/>
        <end position="261"/>
    </location>
</feature>
<proteinExistence type="predicted"/>
<feature type="compositionally biased region" description="Basic and acidic residues" evidence="1">
    <location>
        <begin position="293"/>
        <end position="308"/>
    </location>
</feature>
<dbReference type="InterPro" id="IPR056594">
    <property type="entry name" value="AT5G49610-like_b-prop"/>
</dbReference>
<dbReference type="InterPro" id="IPR001810">
    <property type="entry name" value="F-box_dom"/>
</dbReference>
<name>A0A835AT98_9POAL</name>
<dbReference type="Pfam" id="PF12937">
    <property type="entry name" value="F-box-like"/>
    <property type="match status" value="1"/>
</dbReference>
<dbReference type="SUPFAM" id="SSF81383">
    <property type="entry name" value="F-box domain"/>
    <property type="match status" value="1"/>
</dbReference>
<feature type="region of interest" description="Disordered" evidence="1">
    <location>
        <begin position="117"/>
        <end position="151"/>
    </location>
</feature>
<dbReference type="Pfam" id="PF23635">
    <property type="entry name" value="Beta-prop_AT5G49610-like"/>
    <property type="match status" value="1"/>
</dbReference>
<evidence type="ECO:0000256" key="1">
    <source>
        <dbReference type="SAM" id="MobiDB-lite"/>
    </source>
</evidence>
<feature type="region of interest" description="Disordered" evidence="1">
    <location>
        <begin position="169"/>
        <end position="195"/>
    </location>
</feature>
<protein>
    <recommendedName>
        <fullName evidence="2">F-box domain-containing protein</fullName>
    </recommendedName>
</protein>
<evidence type="ECO:0000259" key="2">
    <source>
        <dbReference type="PROSITE" id="PS50181"/>
    </source>
</evidence>
<accession>A0A835AT98</accession>
<dbReference type="Proteomes" id="UP000636709">
    <property type="component" value="Unassembled WGS sequence"/>
</dbReference>
<sequence>MRTRRGGPPRRGASRAHRRRHAGLLEVVGDLRVFEEAEHQLVDGEVGVPEAEFFGEESGRVVRLGGGGSGVKASSLVAAHRRSPRCRAGVRRRQLEIYGQRHLASETIPQAYLALTHRASSDRERKTPEALRGKPKRRRAAPRLSRPPARRAVAENFKRLLSSPKFFAAASSPSIKPPRSNSSPRRGITATDSSTAHAAAAVSRYAAMPPSSVVVLRKRPLSPPCGHESARRTRTRSVPEEDPAADGKAAGAAPAPALPDDTVPTPSVDRRKRALSPPRGSDSDSPRHKRTRPMPEEAERAADGKDNEAVPALALPDDMLLEVFKRLPPPRDVVRCAAVCRRWRRAIAGAEAACLPAPPRHFGFFLNYDPSPLPPFVRTAGVALGVGALPVPPASRAFIVDSRGRRLLMRELGPGSIPDLRLLVCSPLDMTCVRLPSPYIAGHRVACSVLVPGEGASFRVVVVLFGSDPNHFEVLVYSSSSSCWEAATGPINRDVVVRRGPSVVIGDVVYKLQGEDKRILVVDALNMKLSAMPLPNTGTLLYVGNHWIGKTRDGRLCFFAMREQLTLVKWVLEDPGKWAEQRPVNLRSLMHPALVGDLAQTKLSAKMSDQLRGCKLVSFAAFCEATGTLFFIMADWVVALDPRTGWLQRLWHNPDESRPLGDVYPCEMMQWPPVLKDLGEAHAAGGVC</sequence>
<dbReference type="OrthoDB" id="656694at2759"/>
<dbReference type="PANTHER" id="PTHR33207">
    <property type="entry name" value="F-BOX DOMAIN CONTAINING PROTEIN-RELATED"/>
    <property type="match status" value="1"/>
</dbReference>
<reference evidence="3" key="1">
    <citation type="submission" date="2020-07" db="EMBL/GenBank/DDBJ databases">
        <title>Genome sequence and genetic diversity analysis of an under-domesticated orphan crop, white fonio (Digitaria exilis).</title>
        <authorList>
            <person name="Bennetzen J.L."/>
            <person name="Chen S."/>
            <person name="Ma X."/>
            <person name="Wang X."/>
            <person name="Yssel A.E.J."/>
            <person name="Chaluvadi S.R."/>
            <person name="Johnson M."/>
            <person name="Gangashetty P."/>
            <person name="Hamidou F."/>
            <person name="Sanogo M.D."/>
            <person name="Zwaenepoel A."/>
            <person name="Wallace J."/>
            <person name="Van De Peer Y."/>
            <person name="Van Deynze A."/>
        </authorList>
    </citation>
    <scope>NUCLEOTIDE SEQUENCE</scope>
    <source>
        <tissue evidence="3">Leaves</tissue>
    </source>
</reference>
<evidence type="ECO:0000313" key="4">
    <source>
        <dbReference type="Proteomes" id="UP000636709"/>
    </source>
</evidence>
<organism evidence="3 4">
    <name type="scientific">Digitaria exilis</name>
    <dbReference type="NCBI Taxonomy" id="1010633"/>
    <lineage>
        <taxon>Eukaryota</taxon>
        <taxon>Viridiplantae</taxon>
        <taxon>Streptophyta</taxon>
        <taxon>Embryophyta</taxon>
        <taxon>Tracheophyta</taxon>
        <taxon>Spermatophyta</taxon>
        <taxon>Magnoliopsida</taxon>
        <taxon>Liliopsida</taxon>
        <taxon>Poales</taxon>
        <taxon>Poaceae</taxon>
        <taxon>PACMAD clade</taxon>
        <taxon>Panicoideae</taxon>
        <taxon>Panicodae</taxon>
        <taxon>Paniceae</taxon>
        <taxon>Anthephorinae</taxon>
        <taxon>Digitaria</taxon>
    </lineage>
</organism>
<feature type="compositionally biased region" description="Low complexity" evidence="1">
    <location>
        <begin position="169"/>
        <end position="180"/>
    </location>
</feature>
<gene>
    <name evidence="3" type="ORF">HU200_048159</name>
</gene>
<dbReference type="AlphaFoldDB" id="A0A835AT98"/>
<keyword evidence="4" id="KW-1185">Reference proteome</keyword>
<dbReference type="InterPro" id="IPR036047">
    <property type="entry name" value="F-box-like_dom_sf"/>
</dbReference>
<feature type="compositionally biased region" description="Basic and acidic residues" evidence="1">
    <location>
        <begin position="119"/>
        <end position="132"/>
    </location>
</feature>
<feature type="compositionally biased region" description="Low complexity" evidence="1">
    <location>
        <begin position="142"/>
        <end position="151"/>
    </location>
</feature>